<name>A0A016S600_9BILA</name>
<reference evidence="2" key="1">
    <citation type="journal article" date="2015" name="Nat. Genet.">
        <title>The genome and transcriptome of the zoonotic hookworm Ancylostoma ceylanicum identify infection-specific gene families.</title>
        <authorList>
            <person name="Schwarz E.M."/>
            <person name="Hu Y."/>
            <person name="Antoshechkin I."/>
            <person name="Miller M.M."/>
            <person name="Sternberg P.W."/>
            <person name="Aroian R.V."/>
        </authorList>
    </citation>
    <scope>NUCLEOTIDE SEQUENCE</scope>
    <source>
        <strain evidence="2">HY135</strain>
    </source>
</reference>
<organism evidence="1 2">
    <name type="scientific">Ancylostoma ceylanicum</name>
    <dbReference type="NCBI Taxonomy" id="53326"/>
    <lineage>
        <taxon>Eukaryota</taxon>
        <taxon>Metazoa</taxon>
        <taxon>Ecdysozoa</taxon>
        <taxon>Nematoda</taxon>
        <taxon>Chromadorea</taxon>
        <taxon>Rhabditida</taxon>
        <taxon>Rhabditina</taxon>
        <taxon>Rhabditomorpha</taxon>
        <taxon>Strongyloidea</taxon>
        <taxon>Ancylostomatidae</taxon>
        <taxon>Ancylostomatinae</taxon>
        <taxon>Ancylostoma</taxon>
    </lineage>
</organism>
<gene>
    <name evidence="1" type="primary">Acey_s0290.g1523</name>
    <name evidence="1" type="ORF">Y032_0290g1523</name>
</gene>
<dbReference type="Proteomes" id="UP000024635">
    <property type="component" value="Unassembled WGS sequence"/>
</dbReference>
<dbReference type="AlphaFoldDB" id="A0A016S600"/>
<evidence type="ECO:0000313" key="1">
    <source>
        <dbReference type="EMBL" id="EYB85792.1"/>
    </source>
</evidence>
<accession>A0A016S600</accession>
<evidence type="ECO:0000313" key="2">
    <source>
        <dbReference type="Proteomes" id="UP000024635"/>
    </source>
</evidence>
<dbReference type="OrthoDB" id="5861985at2759"/>
<protein>
    <submittedName>
        <fullName evidence="1">Uncharacterized protein</fullName>
    </submittedName>
</protein>
<dbReference type="EMBL" id="JARK01001626">
    <property type="protein sequence ID" value="EYB85792.1"/>
    <property type="molecule type" value="Genomic_DNA"/>
</dbReference>
<comment type="caution">
    <text evidence="1">The sequence shown here is derived from an EMBL/GenBank/DDBJ whole genome shotgun (WGS) entry which is preliminary data.</text>
</comment>
<keyword evidence="2" id="KW-1185">Reference proteome</keyword>
<sequence>MRLRDRSILDTLKNLQKKHHICQDLFSVLLQYVACHQLAVVYNASIDFLLNCKHNRVFPTFITKRFSTMPYERNHEVQRGINNLKTALLKAAIADRRHRKTQCILSIVNAKLKLQSHLCPSIWRRISDLNQCVCSRLRCQENRRLRRKFDLLQVNAQPNTSTSFMKMDAIPPKRHTIIGTNEIDKDMAAVLNLGPSFAISPKIDSSVVDKALCGVNQFAYRLRWRLQNGPTVPDRQTTILSSMPFPSRGIRLPEPAPEVESRVANLELAIHRIYVSEATKTYRCNLTRTEQRGLTKLLRCKDRLRFTIGDKCGSFVVMPQSMDKDITNKVLSDSTTYAETTMTAFNKAYEKVKMAITTVVKSKLGASVAKQARSICCETTSGSSPDHADVLQLGENT</sequence>
<proteinExistence type="predicted"/>